<dbReference type="InterPro" id="IPR011009">
    <property type="entry name" value="Kinase-like_dom_sf"/>
</dbReference>
<dbReference type="Pfam" id="PF01636">
    <property type="entry name" value="APH"/>
    <property type="match status" value="1"/>
</dbReference>
<protein>
    <recommendedName>
        <fullName evidence="1">Aminoglycoside phosphotransferase domain-containing protein</fullName>
    </recommendedName>
</protein>
<comment type="caution">
    <text evidence="2">The sequence shown here is derived from an EMBL/GenBank/DDBJ whole genome shotgun (WGS) entry which is preliminary data.</text>
</comment>
<gene>
    <name evidence="2" type="ORF">SLS63_003880</name>
</gene>
<accession>A0ABR1PF90</accession>
<evidence type="ECO:0000313" key="3">
    <source>
        <dbReference type="Proteomes" id="UP001430848"/>
    </source>
</evidence>
<dbReference type="PANTHER" id="PTHR21310">
    <property type="entry name" value="AMINOGLYCOSIDE PHOSPHOTRANSFERASE-RELATED-RELATED"/>
    <property type="match status" value="1"/>
</dbReference>
<keyword evidence="3" id="KW-1185">Reference proteome</keyword>
<evidence type="ECO:0000313" key="2">
    <source>
        <dbReference type="EMBL" id="KAK7735410.1"/>
    </source>
</evidence>
<evidence type="ECO:0000259" key="1">
    <source>
        <dbReference type="Pfam" id="PF01636"/>
    </source>
</evidence>
<name>A0ABR1PF90_DIAER</name>
<reference evidence="2 3" key="1">
    <citation type="submission" date="2024-02" db="EMBL/GenBank/DDBJ databases">
        <title>De novo assembly and annotation of 12 fungi associated with fruit tree decline syndrome in Ontario, Canada.</title>
        <authorList>
            <person name="Sulman M."/>
            <person name="Ellouze W."/>
            <person name="Ilyukhin E."/>
        </authorList>
    </citation>
    <scope>NUCLEOTIDE SEQUENCE [LARGE SCALE GENOMIC DNA]</scope>
    <source>
        <strain evidence="2 3">M169</strain>
    </source>
</reference>
<dbReference type="InterPro" id="IPR002575">
    <property type="entry name" value="Aminoglycoside_PTrfase"/>
</dbReference>
<dbReference type="EMBL" id="JAKNSF020000013">
    <property type="protein sequence ID" value="KAK7735410.1"/>
    <property type="molecule type" value="Genomic_DNA"/>
</dbReference>
<dbReference type="PANTHER" id="PTHR21310:SF39">
    <property type="entry name" value="AMINOGLYCOSIDE PHOSPHOTRANSFERASE DOMAIN-CONTAINING PROTEIN"/>
    <property type="match status" value="1"/>
</dbReference>
<proteinExistence type="predicted"/>
<sequence>MPAAQNGGGQAPSKRQLALSWREEDIISVYKQTPALKPDGFAVTGFGFPSQQQPDAHVKFGLPAILKPELQNHEYVFRALRDMPPDKTRGIRIPEIYRTFESNGKLFIVMEYIPGKTLHQLTGQKGWESQQAALTNSIARAMKLFMSIPVPAEQKPGPVGGGYIRHSLFKDDTSACVYSSIDELENHLNRVARLTNENAPTVTLERSLCFYYSDFYASNFIFTDSGDICVIDFDQAGFLPPSLMSYAVAESHWYPGLWLKDVLKLPEHNLPAMKQIHYFFIICSHLIGLPRPPKKRRQY</sequence>
<dbReference type="Proteomes" id="UP001430848">
    <property type="component" value="Unassembled WGS sequence"/>
</dbReference>
<feature type="domain" description="Aminoglycoside phosphotransferase" evidence="1">
    <location>
        <begin position="89"/>
        <end position="241"/>
    </location>
</feature>
<dbReference type="SUPFAM" id="SSF56112">
    <property type="entry name" value="Protein kinase-like (PK-like)"/>
    <property type="match status" value="1"/>
</dbReference>
<organism evidence="2 3">
    <name type="scientific">Diaporthe eres</name>
    <name type="common">Phomopsis oblonga</name>
    <dbReference type="NCBI Taxonomy" id="83184"/>
    <lineage>
        <taxon>Eukaryota</taxon>
        <taxon>Fungi</taxon>
        <taxon>Dikarya</taxon>
        <taxon>Ascomycota</taxon>
        <taxon>Pezizomycotina</taxon>
        <taxon>Sordariomycetes</taxon>
        <taxon>Sordariomycetidae</taxon>
        <taxon>Diaporthales</taxon>
        <taxon>Diaporthaceae</taxon>
        <taxon>Diaporthe</taxon>
        <taxon>Diaporthe eres species complex</taxon>
    </lineage>
</organism>
<dbReference type="InterPro" id="IPR051678">
    <property type="entry name" value="AGP_Transferase"/>
</dbReference>